<dbReference type="InterPro" id="IPR029063">
    <property type="entry name" value="SAM-dependent_MTases_sf"/>
</dbReference>
<dbReference type="GO" id="GO:0032259">
    <property type="term" value="P:methylation"/>
    <property type="evidence" value="ECO:0007669"/>
    <property type="project" value="UniProtKB-KW"/>
</dbReference>
<keyword evidence="3 6" id="KW-0489">Methyltransferase</keyword>
<comment type="similarity">
    <text evidence="1 6">Belongs to the methyltransferase superfamily. PrmA family.</text>
</comment>
<comment type="function">
    <text evidence="6">Methylates ribosomal protein L11.</text>
</comment>
<keyword evidence="2 6" id="KW-0963">Cytoplasm</keyword>
<comment type="catalytic activity">
    <reaction evidence="6">
        <text>L-lysyl-[protein] + 3 S-adenosyl-L-methionine = N(6),N(6),N(6)-trimethyl-L-lysyl-[protein] + 3 S-adenosyl-L-homocysteine + 3 H(+)</text>
        <dbReference type="Rhea" id="RHEA:54192"/>
        <dbReference type="Rhea" id="RHEA-COMP:9752"/>
        <dbReference type="Rhea" id="RHEA-COMP:13826"/>
        <dbReference type="ChEBI" id="CHEBI:15378"/>
        <dbReference type="ChEBI" id="CHEBI:29969"/>
        <dbReference type="ChEBI" id="CHEBI:57856"/>
        <dbReference type="ChEBI" id="CHEBI:59789"/>
        <dbReference type="ChEBI" id="CHEBI:61961"/>
    </reaction>
</comment>
<dbReference type="PIRSF" id="PIRSF000401">
    <property type="entry name" value="RPL11_MTase"/>
    <property type="match status" value="1"/>
</dbReference>
<dbReference type="CDD" id="cd02440">
    <property type="entry name" value="AdoMet_MTases"/>
    <property type="match status" value="1"/>
</dbReference>
<evidence type="ECO:0000256" key="5">
    <source>
        <dbReference type="ARBA" id="ARBA00022691"/>
    </source>
</evidence>
<reference evidence="7 8" key="1">
    <citation type="submission" date="2019-03" db="EMBL/GenBank/DDBJ databases">
        <title>Genomic Encyclopedia of Type Strains, Phase IV (KMG-IV): sequencing the most valuable type-strain genomes for metagenomic binning, comparative biology and taxonomic classification.</title>
        <authorList>
            <person name="Goeker M."/>
        </authorList>
    </citation>
    <scope>NUCLEOTIDE SEQUENCE [LARGE SCALE GENOMIC DNA]</scope>
    <source>
        <strain evidence="7 8">DSM 25287</strain>
    </source>
</reference>
<dbReference type="PANTHER" id="PTHR43648">
    <property type="entry name" value="ELECTRON TRANSFER FLAVOPROTEIN BETA SUBUNIT LYSINE METHYLTRANSFERASE"/>
    <property type="match status" value="1"/>
</dbReference>
<dbReference type="Pfam" id="PF06325">
    <property type="entry name" value="PrmA"/>
    <property type="match status" value="1"/>
</dbReference>
<comment type="caution">
    <text evidence="7">The sequence shown here is derived from an EMBL/GenBank/DDBJ whole genome shotgun (WGS) entry which is preliminary data.</text>
</comment>
<feature type="binding site" evidence="6">
    <location>
        <position position="233"/>
    </location>
    <ligand>
        <name>S-adenosyl-L-methionine</name>
        <dbReference type="ChEBI" id="CHEBI:59789"/>
    </ligand>
</feature>
<dbReference type="SUPFAM" id="SSF53335">
    <property type="entry name" value="S-adenosyl-L-methionine-dependent methyltransferases"/>
    <property type="match status" value="1"/>
</dbReference>
<gene>
    <name evidence="6" type="primary">prmA</name>
    <name evidence="7" type="ORF">EV699_10727</name>
</gene>
<evidence type="ECO:0000256" key="6">
    <source>
        <dbReference type="HAMAP-Rule" id="MF_00735"/>
    </source>
</evidence>
<evidence type="ECO:0000313" key="8">
    <source>
        <dbReference type="Proteomes" id="UP000295765"/>
    </source>
</evidence>
<evidence type="ECO:0000256" key="2">
    <source>
        <dbReference type="ARBA" id="ARBA00022490"/>
    </source>
</evidence>
<keyword evidence="8" id="KW-1185">Reference proteome</keyword>
<keyword evidence="7" id="KW-0689">Ribosomal protein</keyword>
<name>A0A4R2LQ03_9GAMM</name>
<dbReference type="PANTHER" id="PTHR43648:SF1">
    <property type="entry name" value="ELECTRON TRANSFER FLAVOPROTEIN BETA SUBUNIT LYSINE METHYLTRANSFERASE"/>
    <property type="match status" value="1"/>
</dbReference>
<dbReference type="GO" id="GO:0016279">
    <property type="term" value="F:protein-lysine N-methyltransferase activity"/>
    <property type="evidence" value="ECO:0007669"/>
    <property type="project" value="TreeGrafter"/>
</dbReference>
<organism evidence="7 8">
    <name type="scientific">Plasticicumulans lactativorans</name>
    <dbReference type="NCBI Taxonomy" id="1133106"/>
    <lineage>
        <taxon>Bacteria</taxon>
        <taxon>Pseudomonadati</taxon>
        <taxon>Pseudomonadota</taxon>
        <taxon>Gammaproteobacteria</taxon>
        <taxon>Candidatus Competibacteraceae</taxon>
        <taxon>Plasticicumulans</taxon>
    </lineage>
</organism>
<dbReference type="EMBL" id="SLWY01000007">
    <property type="protein sequence ID" value="TCO81634.1"/>
    <property type="molecule type" value="Genomic_DNA"/>
</dbReference>
<dbReference type="NCBIfam" id="TIGR00406">
    <property type="entry name" value="prmA"/>
    <property type="match status" value="1"/>
</dbReference>
<dbReference type="AlphaFoldDB" id="A0A4R2LQ03"/>
<dbReference type="InterPro" id="IPR004498">
    <property type="entry name" value="Ribosomal_PrmA_MeTrfase"/>
</dbReference>
<feature type="binding site" evidence="6">
    <location>
        <position position="192"/>
    </location>
    <ligand>
        <name>S-adenosyl-L-methionine</name>
        <dbReference type="ChEBI" id="CHEBI:59789"/>
    </ligand>
</feature>
<evidence type="ECO:0000256" key="4">
    <source>
        <dbReference type="ARBA" id="ARBA00022679"/>
    </source>
</evidence>
<feature type="binding site" evidence="6">
    <location>
        <position position="170"/>
    </location>
    <ligand>
        <name>S-adenosyl-L-methionine</name>
        <dbReference type="ChEBI" id="CHEBI:59789"/>
    </ligand>
</feature>
<dbReference type="OrthoDB" id="9785995at2"/>
<dbReference type="Gene3D" id="3.40.50.150">
    <property type="entry name" value="Vaccinia Virus protein VP39"/>
    <property type="match status" value="1"/>
</dbReference>
<dbReference type="RefSeq" id="WP_132540631.1">
    <property type="nucleotide sequence ID" value="NZ_SLWY01000007.1"/>
</dbReference>
<dbReference type="GO" id="GO:0005840">
    <property type="term" value="C:ribosome"/>
    <property type="evidence" value="ECO:0007669"/>
    <property type="project" value="UniProtKB-KW"/>
</dbReference>
<sequence>MTVDAAWLELTLEAREHRSEVLEDALLEAGACAVTLSDAADEPILEPAPGATPLWSRTRVTGLFDAQTDIEQVKHLLCALLGCAQLPEAQLHAVEERDWVRAWMDHFHPMRFGERLWVVPSCRQPPDPDAVNLLLDPGLAFGTGTHPTTALCLEWLDAAELAGRRVIDYGCGSGILAIAALKLGAHTATAIDIDPQALIATRENAAVNQVDHRLRVGKPEALGDVQVDVVLANILAGPLMLLAPRLAALTRPGGHVVLAGLLERHADEVEAAYAPWFELQPRREREGWTRLHGIRRG</sequence>
<feature type="binding site" evidence="6">
    <location>
        <position position="149"/>
    </location>
    <ligand>
        <name>S-adenosyl-L-methionine</name>
        <dbReference type="ChEBI" id="CHEBI:59789"/>
    </ligand>
</feature>
<keyword evidence="5 6" id="KW-0949">S-adenosyl-L-methionine</keyword>
<evidence type="ECO:0000256" key="1">
    <source>
        <dbReference type="ARBA" id="ARBA00009741"/>
    </source>
</evidence>
<comment type="subcellular location">
    <subcellularLocation>
        <location evidence="6">Cytoplasm</location>
    </subcellularLocation>
</comment>
<dbReference type="GO" id="GO:0005829">
    <property type="term" value="C:cytosol"/>
    <property type="evidence" value="ECO:0007669"/>
    <property type="project" value="TreeGrafter"/>
</dbReference>
<evidence type="ECO:0000256" key="3">
    <source>
        <dbReference type="ARBA" id="ARBA00022603"/>
    </source>
</evidence>
<dbReference type="HAMAP" id="MF_00735">
    <property type="entry name" value="Methyltr_PrmA"/>
    <property type="match status" value="1"/>
</dbReference>
<protein>
    <recommendedName>
        <fullName evidence="6">Ribosomal protein L11 methyltransferase</fullName>
        <shortName evidence="6">L11 Mtase</shortName>
        <ecNumber evidence="6">2.1.1.-</ecNumber>
    </recommendedName>
</protein>
<accession>A0A4R2LQ03</accession>
<dbReference type="InterPro" id="IPR050078">
    <property type="entry name" value="Ribosomal_L11_MeTrfase_PrmA"/>
</dbReference>
<keyword evidence="4 6" id="KW-0808">Transferase</keyword>
<dbReference type="EC" id="2.1.1.-" evidence="6"/>
<dbReference type="Proteomes" id="UP000295765">
    <property type="component" value="Unassembled WGS sequence"/>
</dbReference>
<keyword evidence="7" id="KW-0687">Ribonucleoprotein</keyword>
<proteinExistence type="inferred from homology"/>
<evidence type="ECO:0000313" key="7">
    <source>
        <dbReference type="EMBL" id="TCO81634.1"/>
    </source>
</evidence>